<name>A0A0A9DPP9_ARUDO</name>
<dbReference type="AlphaFoldDB" id="A0A0A9DPP9"/>
<sequence length="66" mass="7129">MSSMVSSPSVKPSTATRSPAGMHTPVSHGAEVRVHNMVVGFNRQILVQKLSKLNISQQSIESILLE</sequence>
<evidence type="ECO:0000256" key="1">
    <source>
        <dbReference type="SAM" id="MobiDB-lite"/>
    </source>
</evidence>
<reference evidence="2" key="1">
    <citation type="submission" date="2014-09" db="EMBL/GenBank/DDBJ databases">
        <authorList>
            <person name="Magalhaes I.L.F."/>
            <person name="Oliveira U."/>
            <person name="Santos F.R."/>
            <person name="Vidigal T.H.D.A."/>
            <person name="Brescovit A.D."/>
            <person name="Santos A.J."/>
        </authorList>
    </citation>
    <scope>NUCLEOTIDE SEQUENCE</scope>
    <source>
        <tissue evidence="2">Shoot tissue taken approximately 20 cm above the soil surface</tissue>
    </source>
</reference>
<feature type="region of interest" description="Disordered" evidence="1">
    <location>
        <begin position="1"/>
        <end position="28"/>
    </location>
</feature>
<organism evidence="2">
    <name type="scientific">Arundo donax</name>
    <name type="common">Giant reed</name>
    <name type="synonym">Donax arundinaceus</name>
    <dbReference type="NCBI Taxonomy" id="35708"/>
    <lineage>
        <taxon>Eukaryota</taxon>
        <taxon>Viridiplantae</taxon>
        <taxon>Streptophyta</taxon>
        <taxon>Embryophyta</taxon>
        <taxon>Tracheophyta</taxon>
        <taxon>Spermatophyta</taxon>
        <taxon>Magnoliopsida</taxon>
        <taxon>Liliopsida</taxon>
        <taxon>Poales</taxon>
        <taxon>Poaceae</taxon>
        <taxon>PACMAD clade</taxon>
        <taxon>Arundinoideae</taxon>
        <taxon>Arundineae</taxon>
        <taxon>Arundo</taxon>
    </lineage>
</organism>
<reference evidence="2" key="2">
    <citation type="journal article" date="2015" name="Data Brief">
        <title>Shoot transcriptome of the giant reed, Arundo donax.</title>
        <authorList>
            <person name="Barrero R.A."/>
            <person name="Guerrero F.D."/>
            <person name="Moolhuijzen P."/>
            <person name="Goolsby J.A."/>
            <person name="Tidwell J."/>
            <person name="Bellgard S.E."/>
            <person name="Bellgard M.I."/>
        </authorList>
    </citation>
    <scope>NUCLEOTIDE SEQUENCE</scope>
    <source>
        <tissue evidence="2">Shoot tissue taken approximately 20 cm above the soil surface</tissue>
    </source>
</reference>
<dbReference type="EMBL" id="GBRH01212133">
    <property type="protein sequence ID" value="JAD85762.1"/>
    <property type="molecule type" value="Transcribed_RNA"/>
</dbReference>
<accession>A0A0A9DPP9</accession>
<feature type="compositionally biased region" description="Low complexity" evidence="1">
    <location>
        <begin position="1"/>
        <end position="13"/>
    </location>
</feature>
<protein>
    <submittedName>
        <fullName evidence="2">Uncharacterized protein</fullName>
    </submittedName>
</protein>
<evidence type="ECO:0000313" key="2">
    <source>
        <dbReference type="EMBL" id="JAD85762.1"/>
    </source>
</evidence>
<proteinExistence type="predicted"/>